<keyword evidence="3" id="KW-1185">Reference proteome</keyword>
<evidence type="ECO:0000313" key="2">
    <source>
        <dbReference type="EMBL" id="KAG5617215.1"/>
    </source>
</evidence>
<dbReference type="AlphaFoldDB" id="A0A9J5ZZD7"/>
<dbReference type="EMBL" id="JACXVP010000003">
    <property type="protein sequence ID" value="KAG5617215.1"/>
    <property type="molecule type" value="Genomic_DNA"/>
</dbReference>
<comment type="caution">
    <text evidence="2">The sequence shown here is derived from an EMBL/GenBank/DDBJ whole genome shotgun (WGS) entry which is preliminary data.</text>
</comment>
<organism evidence="2 3">
    <name type="scientific">Solanum commersonii</name>
    <name type="common">Commerson's wild potato</name>
    <name type="synonym">Commerson's nightshade</name>
    <dbReference type="NCBI Taxonomy" id="4109"/>
    <lineage>
        <taxon>Eukaryota</taxon>
        <taxon>Viridiplantae</taxon>
        <taxon>Streptophyta</taxon>
        <taxon>Embryophyta</taxon>
        <taxon>Tracheophyta</taxon>
        <taxon>Spermatophyta</taxon>
        <taxon>Magnoliopsida</taxon>
        <taxon>eudicotyledons</taxon>
        <taxon>Gunneridae</taxon>
        <taxon>Pentapetalae</taxon>
        <taxon>asterids</taxon>
        <taxon>lamiids</taxon>
        <taxon>Solanales</taxon>
        <taxon>Solanaceae</taxon>
        <taxon>Solanoideae</taxon>
        <taxon>Solaneae</taxon>
        <taxon>Solanum</taxon>
    </lineage>
</organism>
<protein>
    <submittedName>
        <fullName evidence="2">Uncharacterized protein</fullName>
    </submittedName>
</protein>
<dbReference type="Proteomes" id="UP000824120">
    <property type="component" value="Chromosome 3"/>
</dbReference>
<evidence type="ECO:0000256" key="1">
    <source>
        <dbReference type="SAM" id="MobiDB-lite"/>
    </source>
</evidence>
<feature type="compositionally biased region" description="Basic residues" evidence="1">
    <location>
        <begin position="1"/>
        <end position="20"/>
    </location>
</feature>
<feature type="region of interest" description="Disordered" evidence="1">
    <location>
        <begin position="1"/>
        <end position="21"/>
    </location>
</feature>
<gene>
    <name evidence="2" type="ORF">H5410_017039</name>
</gene>
<evidence type="ECO:0000313" key="3">
    <source>
        <dbReference type="Proteomes" id="UP000824120"/>
    </source>
</evidence>
<accession>A0A9J5ZZD7</accession>
<sequence>MKLNKRHRNSSNNKKKKNRKQSYFIPVLMGITTSYKVDNMDGIGFCDENCLCISLIVENST</sequence>
<reference evidence="2 3" key="1">
    <citation type="submission" date="2020-09" db="EMBL/GenBank/DDBJ databases">
        <title>De no assembly of potato wild relative species, Solanum commersonii.</title>
        <authorList>
            <person name="Cho K."/>
        </authorList>
    </citation>
    <scope>NUCLEOTIDE SEQUENCE [LARGE SCALE GENOMIC DNA]</scope>
    <source>
        <strain evidence="2">LZ3.2</strain>
        <tissue evidence="2">Leaf</tissue>
    </source>
</reference>
<proteinExistence type="predicted"/>
<name>A0A9J5ZZD7_SOLCO</name>